<reference evidence="1 2" key="1">
    <citation type="submission" date="2014-09" db="EMBL/GenBank/DDBJ databases">
        <authorList>
            <person name="Regsiter A."/>
        </authorList>
    </citation>
    <scope>NUCLEOTIDE SEQUENCE [LARGE SCALE GENOMIC DNA]</scope>
</reference>
<evidence type="ECO:0000313" key="2">
    <source>
        <dbReference type="Proteomes" id="UP000052230"/>
    </source>
</evidence>
<dbReference type="KEGG" id="xcn:J169_01379"/>
<dbReference type="KEGG" id="xcu:J159_01380"/>
<accession>A0A0U5BRS8</accession>
<dbReference type="KEGG" id="xcr:J163_01379"/>
<keyword evidence="2" id="KW-1185">Reference proteome</keyword>
<evidence type="ECO:0000313" key="1">
    <source>
        <dbReference type="EMBL" id="CEG15488.1"/>
    </source>
</evidence>
<dbReference type="KEGG" id="xcw:J162_01379"/>
<dbReference type="Proteomes" id="UP000052230">
    <property type="component" value="Unassembled WGS sequence"/>
</dbReference>
<proteinExistence type="predicted"/>
<dbReference type="KEGG" id="xcf:J172_01374"/>
<name>A0A0U5BRS8_XANCI</name>
<organism evidence="1 2">
    <name type="scientific">Xanthomonas citri pv. citri</name>
    <dbReference type="NCBI Taxonomy" id="611301"/>
    <lineage>
        <taxon>Bacteria</taxon>
        <taxon>Pseudomonadati</taxon>
        <taxon>Pseudomonadota</taxon>
        <taxon>Gammaproteobacteria</taxon>
        <taxon>Lysobacterales</taxon>
        <taxon>Lysobacteraceae</taxon>
        <taxon>Xanthomonas</taxon>
    </lineage>
</organism>
<sequence>MFVGAVTSVAGLRRMACEGRRLASNLARSEVMGSYPTVAVIGQRPRCYKRSGFNQTPES</sequence>
<dbReference type="AlphaFoldDB" id="A0A0U5BRS8"/>
<protein>
    <submittedName>
        <fullName evidence="1">Uncharacterized protein</fullName>
    </submittedName>
</protein>
<gene>
    <name evidence="1" type="ORF">XAC3562_200099</name>
</gene>
<comment type="caution">
    <text evidence="1">The sequence shown here is derived from an EMBL/GenBank/DDBJ whole genome shotgun (WGS) entry which is preliminary data.</text>
</comment>
<dbReference type="EMBL" id="CCXZ01000112">
    <property type="protein sequence ID" value="CEG15488.1"/>
    <property type="molecule type" value="Genomic_DNA"/>
</dbReference>
<dbReference type="KEGG" id="xcm:J164_01379"/>